<reference evidence="2" key="1">
    <citation type="submission" date="2016-04" db="EMBL/GenBank/DDBJ databases">
        <authorList>
            <person name="Nguyen H.D."/>
            <person name="Samba Siva P."/>
            <person name="Cullis J."/>
            <person name="Levesque C.A."/>
            <person name="Hambleton S."/>
        </authorList>
    </citation>
    <scope>NUCLEOTIDE SEQUENCE</scope>
    <source>
        <strain evidence="2">DAOMC 236426</strain>
    </source>
</reference>
<name>A0A8X7MHS4_9BASI</name>
<dbReference type="AlphaFoldDB" id="A0A8X7MHS4"/>
<dbReference type="EMBL" id="LWDE02003674">
    <property type="protein sequence ID" value="KAE8235169.1"/>
    <property type="molecule type" value="Genomic_DNA"/>
</dbReference>
<evidence type="ECO:0000313" key="2">
    <source>
        <dbReference type="EMBL" id="KAE8235169.1"/>
    </source>
</evidence>
<keyword evidence="3" id="KW-1185">Reference proteome</keyword>
<comment type="caution">
    <text evidence="2">The sequence shown here is derived from an EMBL/GenBank/DDBJ whole genome shotgun (WGS) entry which is preliminary data.</text>
</comment>
<dbReference type="Proteomes" id="UP000077684">
    <property type="component" value="Unassembled WGS sequence"/>
</dbReference>
<proteinExistence type="predicted"/>
<organism evidence="2 3">
    <name type="scientific">Tilletia controversa</name>
    <name type="common">dwarf bunt fungus</name>
    <dbReference type="NCBI Taxonomy" id="13291"/>
    <lineage>
        <taxon>Eukaryota</taxon>
        <taxon>Fungi</taxon>
        <taxon>Dikarya</taxon>
        <taxon>Basidiomycota</taxon>
        <taxon>Ustilaginomycotina</taxon>
        <taxon>Exobasidiomycetes</taxon>
        <taxon>Tilletiales</taxon>
        <taxon>Tilletiaceae</taxon>
        <taxon>Tilletia</taxon>
    </lineage>
</organism>
<reference evidence="2" key="2">
    <citation type="journal article" date="2019" name="IMA Fungus">
        <title>Genome sequencing and comparison of five Tilletia species to identify candidate genes for the detection of regulated species infecting wheat.</title>
        <authorList>
            <person name="Nguyen H.D.T."/>
            <person name="Sultana T."/>
            <person name="Kesanakurti P."/>
            <person name="Hambleton S."/>
        </authorList>
    </citation>
    <scope>NUCLEOTIDE SEQUENCE</scope>
    <source>
        <strain evidence="2">DAOMC 236426</strain>
    </source>
</reference>
<feature type="non-terminal residue" evidence="2">
    <location>
        <position position="238"/>
    </location>
</feature>
<evidence type="ECO:0000256" key="1">
    <source>
        <dbReference type="SAM" id="MobiDB-lite"/>
    </source>
</evidence>
<feature type="compositionally biased region" description="Low complexity" evidence="1">
    <location>
        <begin position="101"/>
        <end position="110"/>
    </location>
</feature>
<accession>A0A8X7MHS4</accession>
<feature type="region of interest" description="Disordered" evidence="1">
    <location>
        <begin position="67"/>
        <end position="142"/>
    </location>
</feature>
<sequence>MGEHGVDEDIQNMFKAAHHAIFYHDLAESQRAALQKYYAWNRGTWCREYHLLMSHAVGFGGADIQSRNGQSGGSRRLREEGGIAGSDGAGHEVGGIAGQTGSSLGSVSSSAVRKSCPPVSQLDPSSIIVKEPQQDEEGGRPQLLSDRNAGVANAAKPSACARCGGRARHDVAHCDKTHFAKPSCSAYETITRRDKDDGPLLFKDSGTLVCLNFNGGRACNNKGCPGHRCSLCGVSAHG</sequence>
<feature type="compositionally biased region" description="Gly residues" evidence="1">
    <location>
        <begin position="82"/>
        <end position="98"/>
    </location>
</feature>
<protein>
    <submittedName>
        <fullName evidence="2">Uncharacterized protein</fullName>
    </submittedName>
</protein>
<gene>
    <name evidence="2" type="ORF">A4X06_0g9943</name>
</gene>
<evidence type="ECO:0000313" key="3">
    <source>
        <dbReference type="Proteomes" id="UP000077684"/>
    </source>
</evidence>